<keyword evidence="3" id="KW-1185">Reference proteome</keyword>
<organism evidence="2 3">
    <name type="scientific">Rhodotorula taiwanensis</name>
    <dbReference type="NCBI Taxonomy" id="741276"/>
    <lineage>
        <taxon>Eukaryota</taxon>
        <taxon>Fungi</taxon>
        <taxon>Dikarya</taxon>
        <taxon>Basidiomycota</taxon>
        <taxon>Pucciniomycotina</taxon>
        <taxon>Microbotryomycetes</taxon>
        <taxon>Sporidiobolales</taxon>
        <taxon>Sporidiobolaceae</taxon>
        <taxon>Rhodotorula</taxon>
    </lineage>
</organism>
<proteinExistence type="predicted"/>
<comment type="caution">
    <text evidence="2">The sequence shown here is derived from an EMBL/GenBank/DDBJ whole genome shotgun (WGS) entry which is preliminary data.</text>
</comment>
<evidence type="ECO:0000256" key="1">
    <source>
        <dbReference type="SAM" id="MobiDB-lite"/>
    </source>
</evidence>
<accession>A0A2S5B0V6</accession>
<evidence type="ECO:0000313" key="3">
    <source>
        <dbReference type="Proteomes" id="UP000237144"/>
    </source>
</evidence>
<dbReference type="Proteomes" id="UP000237144">
    <property type="component" value="Unassembled WGS sequence"/>
</dbReference>
<dbReference type="EMBL" id="PJQD01000117">
    <property type="protein sequence ID" value="POY70418.1"/>
    <property type="molecule type" value="Genomic_DNA"/>
</dbReference>
<gene>
    <name evidence="2" type="ORF">BMF94_6565</name>
</gene>
<reference evidence="2 3" key="1">
    <citation type="journal article" date="2018" name="Front. Microbiol.">
        <title>Prospects for Fungal Bioremediation of Acidic Radioactive Waste Sites: Characterization and Genome Sequence of Rhodotorula taiwanensis MD1149.</title>
        <authorList>
            <person name="Tkavc R."/>
            <person name="Matrosova V.Y."/>
            <person name="Grichenko O.E."/>
            <person name="Gostincar C."/>
            <person name="Volpe R.P."/>
            <person name="Klimenkova P."/>
            <person name="Gaidamakova E.K."/>
            <person name="Zhou C.E."/>
            <person name="Stewart B.J."/>
            <person name="Lyman M.G."/>
            <person name="Malfatti S.A."/>
            <person name="Rubinfeld B."/>
            <person name="Courtot M."/>
            <person name="Singh J."/>
            <person name="Dalgard C.L."/>
            <person name="Hamilton T."/>
            <person name="Frey K.G."/>
            <person name="Gunde-Cimerman N."/>
            <person name="Dugan L."/>
            <person name="Daly M.J."/>
        </authorList>
    </citation>
    <scope>NUCLEOTIDE SEQUENCE [LARGE SCALE GENOMIC DNA]</scope>
    <source>
        <strain evidence="2 3">MD1149</strain>
    </source>
</reference>
<protein>
    <submittedName>
        <fullName evidence="2">Uncharacterized protein</fullName>
    </submittedName>
</protein>
<feature type="region of interest" description="Disordered" evidence="1">
    <location>
        <begin position="229"/>
        <end position="248"/>
    </location>
</feature>
<feature type="compositionally biased region" description="Low complexity" evidence="1">
    <location>
        <begin position="116"/>
        <end position="130"/>
    </location>
</feature>
<dbReference type="OrthoDB" id="2525846at2759"/>
<sequence>MDNVFANLQGAPAPAKRSRDQVEGDPSPGKRIKTNMLVEEERAREQQAALAAPPPSPTPHWSTALAKQQQRALEMMHSEAMDEEDIDMGGAEDHLPSNPEHPWNSAGGQRMMHQLSTTSLSGTSSSNDSSMPNTPLDLPFNEQWDPSSSSAATPKPIQPGYPSSNNPTSFTNLNGATVVFSTSPPLSVYPPPPVAMSTPAQHNPLYATAGFPMHGWSASTSGVLRMTGPSMGADAMADESLPQQSSSAPEVIRELNMPTYGWDVPRQSNSSTWAPISSESRQQ</sequence>
<feature type="region of interest" description="Disordered" evidence="1">
    <location>
        <begin position="1"/>
        <end position="169"/>
    </location>
</feature>
<feature type="compositionally biased region" description="Polar residues" evidence="1">
    <location>
        <begin position="266"/>
        <end position="283"/>
    </location>
</feature>
<evidence type="ECO:0000313" key="2">
    <source>
        <dbReference type="EMBL" id="POY70418.1"/>
    </source>
</evidence>
<dbReference type="AlphaFoldDB" id="A0A2S5B0V6"/>
<name>A0A2S5B0V6_9BASI</name>
<feature type="region of interest" description="Disordered" evidence="1">
    <location>
        <begin position="260"/>
        <end position="283"/>
    </location>
</feature>